<dbReference type="InterPro" id="IPR018786">
    <property type="entry name" value="Mit_KHE1"/>
</dbReference>
<keyword evidence="1" id="KW-0472">Membrane</keyword>
<dbReference type="KEGG" id="tdl:TDEL_0H01460"/>
<accession>G8ZZG1</accession>
<dbReference type="eggNOG" id="KOG4539">
    <property type="taxonomic scope" value="Eukaryota"/>
</dbReference>
<feature type="transmembrane region" description="Helical" evidence="1">
    <location>
        <begin position="180"/>
        <end position="199"/>
    </location>
</feature>
<keyword evidence="1" id="KW-1133">Transmembrane helix</keyword>
<evidence type="ECO:0000313" key="2">
    <source>
        <dbReference type="EMBL" id="CCE94005.1"/>
    </source>
</evidence>
<dbReference type="PANTHER" id="PTHR28062">
    <property type="entry name" value="K+-H+ EXCHANGE-LIKE PROTEIN"/>
    <property type="match status" value="1"/>
</dbReference>
<evidence type="ECO:0000256" key="1">
    <source>
        <dbReference type="SAM" id="Phobius"/>
    </source>
</evidence>
<dbReference type="AlphaFoldDB" id="G8ZZG1"/>
<dbReference type="HOGENOM" id="CLU_043838_0_1_1"/>
<proteinExistence type="predicted"/>
<sequence>MKVLGPGCIRCYATKIPSVTVQQFLRDPVKIIVIPVTNKKVFIYHKHTADLLNEDSSVIRLERWVTKKAADIWGKLNSSPKSYNKKIVLWVNKLLMNTPWTENSLKTIPGENYLLKRVSKKDEPNDETKLSLTEYLSSNIPLEPKPLNVYLPGSILSEEEVKLQFEKEYRTGMQYHKKQMLLCLLGLPLTLPVILVPIIPNVPGFYLTYRAYCNYKAYAGAQHLKTIMEKQSPKLEFRDIEEYDKIFNTQETLLLNDKTLPKIIELLEIPEMKIDLEKVVIQEKARIEEIQRD</sequence>
<dbReference type="FunCoup" id="G8ZZG1">
    <property type="interactions" value="11"/>
</dbReference>
<name>G8ZZG1_TORDE</name>
<dbReference type="GeneID" id="11501090"/>
<reference evidence="2 3" key="1">
    <citation type="journal article" date="2011" name="Proc. Natl. Acad. Sci. U.S.A.">
        <title>Evolutionary erosion of yeast sex chromosomes by mating-type switching accidents.</title>
        <authorList>
            <person name="Gordon J.L."/>
            <person name="Armisen D."/>
            <person name="Proux-Wera E."/>
            <person name="Oheigeartaigh S.S."/>
            <person name="Byrne K.P."/>
            <person name="Wolfe K.H."/>
        </authorList>
    </citation>
    <scope>NUCLEOTIDE SEQUENCE [LARGE SCALE GENOMIC DNA]</scope>
    <source>
        <strain evidence="3">ATCC 10662 / CBS 1146 / NBRC 0425 / NCYC 2629 / NRRL Y-866</strain>
    </source>
</reference>
<dbReference type="GO" id="GO:0005743">
    <property type="term" value="C:mitochondrial inner membrane"/>
    <property type="evidence" value="ECO:0007669"/>
    <property type="project" value="EnsemblFungi"/>
</dbReference>
<dbReference type="Pfam" id="PF10173">
    <property type="entry name" value="Mit_KHE1"/>
    <property type="match status" value="1"/>
</dbReference>
<dbReference type="OrthoDB" id="5562676at2759"/>
<keyword evidence="3" id="KW-1185">Reference proteome</keyword>
<dbReference type="Proteomes" id="UP000005627">
    <property type="component" value="Chromosome 8"/>
</dbReference>
<keyword evidence="1" id="KW-0812">Transmembrane</keyword>
<protein>
    <submittedName>
        <fullName evidence="2">Uncharacterized protein</fullName>
    </submittedName>
</protein>
<dbReference type="EMBL" id="HE616749">
    <property type="protein sequence ID" value="CCE94005.1"/>
    <property type="molecule type" value="Genomic_DNA"/>
</dbReference>
<dbReference type="GO" id="GO:0006813">
    <property type="term" value="P:potassium ion transport"/>
    <property type="evidence" value="ECO:0007669"/>
    <property type="project" value="EnsemblFungi"/>
</dbReference>
<evidence type="ECO:0000313" key="3">
    <source>
        <dbReference type="Proteomes" id="UP000005627"/>
    </source>
</evidence>
<dbReference type="InParanoid" id="G8ZZG1"/>
<dbReference type="PANTHER" id="PTHR28062:SF1">
    <property type="entry name" value="TRANSMEMBRANE PROTEIN"/>
    <property type="match status" value="1"/>
</dbReference>
<dbReference type="GO" id="GO:1902600">
    <property type="term" value="P:proton transmembrane transport"/>
    <property type="evidence" value="ECO:0007669"/>
    <property type="project" value="EnsemblFungi"/>
</dbReference>
<dbReference type="RefSeq" id="XP_003683216.1">
    <property type="nucleotide sequence ID" value="XM_003683168.1"/>
</dbReference>
<organism evidence="2 3">
    <name type="scientific">Torulaspora delbrueckii</name>
    <name type="common">Yeast</name>
    <name type="synonym">Candida colliculosa</name>
    <dbReference type="NCBI Taxonomy" id="4950"/>
    <lineage>
        <taxon>Eukaryota</taxon>
        <taxon>Fungi</taxon>
        <taxon>Dikarya</taxon>
        <taxon>Ascomycota</taxon>
        <taxon>Saccharomycotina</taxon>
        <taxon>Saccharomycetes</taxon>
        <taxon>Saccharomycetales</taxon>
        <taxon>Saccharomycetaceae</taxon>
        <taxon>Torulaspora</taxon>
    </lineage>
</organism>
<gene>
    <name evidence="2" type="primary">TDEL0H01460</name>
    <name evidence="2" type="ORF">TDEL_0H01460</name>
</gene>